<dbReference type="Pfam" id="PF23076">
    <property type="entry name" value="PH_FT_C"/>
    <property type="match status" value="1"/>
</dbReference>
<evidence type="ECO:0000313" key="4">
    <source>
        <dbReference type="Proteomes" id="UP001303473"/>
    </source>
</evidence>
<protein>
    <submittedName>
        <fullName evidence="3">Uncharacterized protein</fullName>
    </submittedName>
</protein>
<accession>A0AAN6S627</accession>
<dbReference type="AlphaFoldDB" id="A0AAN6S627"/>
<sequence length="463" mass="53641">MDYNDSSLPFAAYLVQGCWREADRADIAALRVEQLRVMLPESLHGHMIFLIEEMRGSGRLLRDLGDRSQVHISRAPIVVSHLNLVLPCLCKTLRDITTHLDDKTLSREIRWRKMYHKMTEEAGGVPLPQRFVLYNHFLSLLKDLLTRSPSFDLNTLDALCRRLLELRELRGIPPPRQLQIGPLVPQDVMSLAVIKEPNAHWAEQIFSLPLPSRTALKHLRSSRAYGPFFPYGHLNIPADSKILFRRAFDEDKLSVTVFLNSHDGAPYLMICNLLGGTPWHSLRGAHELCIGREGSALQLKRWSHSEQCSKLWAELYFLTWEEMVLFYCTFVALKARNPLTTAMDPNEYKLQREEKRLFQAQIRDDGYKHSLIVYEDLQTRGIRLHAAVWDGVLRQCPVWTAFVTRQSQSPTWISRRGMHRVRLKDVQLYVFCDAYRQENMRQNQCGAFEIDFVSGEGEQTSRR</sequence>
<dbReference type="Proteomes" id="UP001303473">
    <property type="component" value="Unassembled WGS sequence"/>
</dbReference>
<evidence type="ECO:0000259" key="1">
    <source>
        <dbReference type="Pfam" id="PF23074"/>
    </source>
</evidence>
<reference evidence="4" key="1">
    <citation type="journal article" date="2023" name="Mol. Phylogenet. Evol.">
        <title>Genome-scale phylogeny and comparative genomics of the fungal order Sordariales.</title>
        <authorList>
            <person name="Hensen N."/>
            <person name="Bonometti L."/>
            <person name="Westerberg I."/>
            <person name="Brannstrom I.O."/>
            <person name="Guillou S."/>
            <person name="Cros-Aarteil S."/>
            <person name="Calhoun S."/>
            <person name="Haridas S."/>
            <person name="Kuo A."/>
            <person name="Mondo S."/>
            <person name="Pangilinan J."/>
            <person name="Riley R."/>
            <person name="LaButti K."/>
            <person name="Andreopoulos B."/>
            <person name="Lipzen A."/>
            <person name="Chen C."/>
            <person name="Yan M."/>
            <person name="Daum C."/>
            <person name="Ng V."/>
            <person name="Clum A."/>
            <person name="Steindorff A."/>
            <person name="Ohm R.A."/>
            <person name="Martin F."/>
            <person name="Silar P."/>
            <person name="Natvig D.O."/>
            <person name="Lalanne C."/>
            <person name="Gautier V."/>
            <person name="Ament-Velasquez S.L."/>
            <person name="Kruys A."/>
            <person name="Hutchinson M.I."/>
            <person name="Powell A.J."/>
            <person name="Barry K."/>
            <person name="Miller A.N."/>
            <person name="Grigoriev I.V."/>
            <person name="Debuchy R."/>
            <person name="Gladieux P."/>
            <person name="Hiltunen Thoren M."/>
            <person name="Johannesson H."/>
        </authorList>
    </citation>
    <scope>NUCLEOTIDE SEQUENCE [LARGE SCALE GENOMIC DNA]</scope>
    <source>
        <strain evidence="4">CBS 340.73</strain>
    </source>
</reference>
<gene>
    <name evidence="3" type="ORF">QBC46DRAFT_89166</name>
</gene>
<feature type="domain" description="PH" evidence="1">
    <location>
        <begin position="235"/>
        <end position="352"/>
    </location>
</feature>
<dbReference type="EMBL" id="MU853779">
    <property type="protein sequence ID" value="KAK3941824.1"/>
    <property type="molecule type" value="Genomic_DNA"/>
</dbReference>
<comment type="caution">
    <text evidence="3">The sequence shown here is derived from an EMBL/GenBank/DDBJ whole genome shotgun (WGS) entry which is preliminary data.</text>
</comment>
<evidence type="ECO:0000313" key="3">
    <source>
        <dbReference type="EMBL" id="KAK3941824.1"/>
    </source>
</evidence>
<evidence type="ECO:0000259" key="2">
    <source>
        <dbReference type="Pfam" id="PF23076"/>
    </source>
</evidence>
<dbReference type="Pfam" id="PF23074">
    <property type="entry name" value="PH_FT_N"/>
    <property type="match status" value="1"/>
</dbReference>
<name>A0AAN6S627_9PEZI</name>
<dbReference type="InterPro" id="IPR057082">
    <property type="entry name" value="PH_C"/>
</dbReference>
<organism evidence="3 4">
    <name type="scientific">Diplogelasinospora grovesii</name>
    <dbReference type="NCBI Taxonomy" id="303347"/>
    <lineage>
        <taxon>Eukaryota</taxon>
        <taxon>Fungi</taxon>
        <taxon>Dikarya</taxon>
        <taxon>Ascomycota</taxon>
        <taxon>Pezizomycotina</taxon>
        <taxon>Sordariomycetes</taxon>
        <taxon>Sordariomycetidae</taxon>
        <taxon>Sordariales</taxon>
        <taxon>Diplogelasinosporaceae</taxon>
        <taxon>Diplogelasinospora</taxon>
    </lineage>
</organism>
<feature type="domain" description="PH" evidence="2">
    <location>
        <begin position="356"/>
        <end position="456"/>
    </location>
</feature>
<proteinExistence type="predicted"/>
<keyword evidence="4" id="KW-1185">Reference proteome</keyword>
<dbReference type="InterPro" id="IPR057081">
    <property type="entry name" value="PH_N"/>
</dbReference>